<keyword evidence="5 7" id="KW-1133">Transmembrane helix</keyword>
<dbReference type="PANTHER" id="PTHR33876">
    <property type="entry name" value="UNNAMED PRODUCT"/>
    <property type="match status" value="1"/>
</dbReference>
<evidence type="ECO:0000256" key="3">
    <source>
        <dbReference type="ARBA" id="ARBA00022596"/>
    </source>
</evidence>
<evidence type="ECO:0000256" key="7">
    <source>
        <dbReference type="SAM" id="Phobius"/>
    </source>
</evidence>
<dbReference type="GO" id="GO:0015099">
    <property type="term" value="F:nickel cation transmembrane transporter activity"/>
    <property type="evidence" value="ECO:0007669"/>
    <property type="project" value="InterPro"/>
</dbReference>
<proteinExistence type="predicted"/>
<reference evidence="8" key="1">
    <citation type="submission" date="2018-05" db="EMBL/GenBank/DDBJ databases">
        <authorList>
            <person name="Lanie J.A."/>
            <person name="Ng W.-L."/>
            <person name="Kazmierczak K.M."/>
            <person name="Andrzejewski T.M."/>
            <person name="Davidsen T.M."/>
            <person name="Wayne K.J."/>
            <person name="Tettelin H."/>
            <person name="Glass J.I."/>
            <person name="Rusch D."/>
            <person name="Podicherti R."/>
            <person name="Tsui H.-C.T."/>
            <person name="Winkler M.E."/>
        </authorList>
    </citation>
    <scope>NUCLEOTIDE SEQUENCE</scope>
</reference>
<keyword evidence="2" id="KW-0813">Transport</keyword>
<evidence type="ECO:0000256" key="2">
    <source>
        <dbReference type="ARBA" id="ARBA00022448"/>
    </source>
</evidence>
<dbReference type="InterPro" id="IPR011541">
    <property type="entry name" value="Ni/Co_transpt_high_affinity"/>
</dbReference>
<feature type="transmembrane region" description="Helical" evidence="7">
    <location>
        <begin position="49"/>
        <end position="69"/>
    </location>
</feature>
<evidence type="ECO:0000256" key="5">
    <source>
        <dbReference type="ARBA" id="ARBA00022989"/>
    </source>
</evidence>
<feature type="transmembrane region" description="Helical" evidence="7">
    <location>
        <begin position="217"/>
        <end position="237"/>
    </location>
</feature>
<dbReference type="InterPro" id="IPR052776">
    <property type="entry name" value="Chloro_ReproSupport/MetalTrans"/>
</dbReference>
<gene>
    <name evidence="8" type="ORF">METZ01_LOCUS213584</name>
</gene>
<evidence type="ECO:0000256" key="6">
    <source>
        <dbReference type="ARBA" id="ARBA00023136"/>
    </source>
</evidence>
<keyword evidence="3" id="KW-0533">Nickel</keyword>
<dbReference type="EMBL" id="UINC01049222">
    <property type="protein sequence ID" value="SVB60730.1"/>
    <property type="molecule type" value="Genomic_DNA"/>
</dbReference>
<evidence type="ECO:0008006" key="9">
    <source>
        <dbReference type="Google" id="ProtNLM"/>
    </source>
</evidence>
<feature type="transmembrane region" description="Helical" evidence="7">
    <location>
        <begin position="154"/>
        <end position="176"/>
    </location>
</feature>
<evidence type="ECO:0000313" key="8">
    <source>
        <dbReference type="EMBL" id="SVB60730.1"/>
    </source>
</evidence>
<name>A0A382FCU0_9ZZZZ</name>
<organism evidence="8">
    <name type="scientific">marine metagenome</name>
    <dbReference type="NCBI Taxonomy" id="408172"/>
    <lineage>
        <taxon>unclassified sequences</taxon>
        <taxon>metagenomes</taxon>
        <taxon>ecological metagenomes</taxon>
    </lineage>
</organism>
<accession>A0A382FCU0</accession>
<dbReference type="AlphaFoldDB" id="A0A382FCU0"/>
<dbReference type="GO" id="GO:0012505">
    <property type="term" value="C:endomembrane system"/>
    <property type="evidence" value="ECO:0007669"/>
    <property type="project" value="UniProtKB-SubCell"/>
</dbReference>
<protein>
    <recommendedName>
        <fullName evidence="9">Urease accessory protein UreH-like transmembrane domain-containing protein</fullName>
    </recommendedName>
</protein>
<sequence>MDSDSGAIAVVILGFLLGLKHATDADHVVAVGTIVNEYGNAFRSLWVGASWGLGHTTPLLILGIVILLIKSAVMDFYKGVAHYFEFGVAAMLIFLGLQVYWNLRRRQLHVHQHAHDGDSHMHIHGTHSSQEDPSIEKPHSLFNPGRPFFRLKSFLIGLIHGMAGSAAVMLVLLPTIDTFTTGLVYLILFGVGTVFSMALITILLSVPFVLSSNNEKITTIVNGVAGTASIIFGLLLMSDVAFDTKLTEPFYLPF</sequence>
<keyword evidence="6 7" id="KW-0472">Membrane</keyword>
<dbReference type="GO" id="GO:0005886">
    <property type="term" value="C:plasma membrane"/>
    <property type="evidence" value="ECO:0007669"/>
    <property type="project" value="InterPro"/>
</dbReference>
<feature type="transmembrane region" description="Helical" evidence="7">
    <location>
        <begin position="81"/>
        <end position="101"/>
    </location>
</feature>
<feature type="transmembrane region" description="Helical" evidence="7">
    <location>
        <begin position="183"/>
        <end position="205"/>
    </location>
</feature>
<evidence type="ECO:0000256" key="1">
    <source>
        <dbReference type="ARBA" id="ARBA00004127"/>
    </source>
</evidence>
<keyword evidence="4 7" id="KW-0812">Transmembrane</keyword>
<evidence type="ECO:0000256" key="4">
    <source>
        <dbReference type="ARBA" id="ARBA00022692"/>
    </source>
</evidence>
<comment type="subcellular location">
    <subcellularLocation>
        <location evidence="1">Endomembrane system</location>
        <topology evidence="1">Multi-pass membrane protein</topology>
    </subcellularLocation>
</comment>
<dbReference type="PANTHER" id="PTHR33876:SF4">
    <property type="entry name" value="CHLOROPLAST PROTEIN FOR GROWTH AND FERTILITY 2"/>
    <property type="match status" value="1"/>
</dbReference>
<dbReference type="Pfam" id="PF03824">
    <property type="entry name" value="NicO"/>
    <property type="match status" value="1"/>
</dbReference>